<dbReference type="EMBL" id="HBUF01358726">
    <property type="protein sequence ID" value="CAG6719394.1"/>
    <property type="molecule type" value="Transcribed_RNA"/>
</dbReference>
<protein>
    <submittedName>
        <fullName evidence="1">Uncharacterized protein</fullName>
    </submittedName>
</protein>
<name>A0A8D8ZP35_9HEMI</name>
<dbReference type="EMBL" id="HBUF01358723">
    <property type="protein sequence ID" value="CAG6719388.1"/>
    <property type="molecule type" value="Transcribed_RNA"/>
</dbReference>
<dbReference type="EMBL" id="HBUF01330021">
    <property type="protein sequence ID" value="CAG6696812.1"/>
    <property type="molecule type" value="Transcribed_RNA"/>
</dbReference>
<dbReference type="EMBL" id="HBUF01529056">
    <property type="protein sequence ID" value="CAG6751157.1"/>
    <property type="molecule type" value="Transcribed_RNA"/>
</dbReference>
<dbReference type="AlphaFoldDB" id="A0A8D8ZP35"/>
<evidence type="ECO:0000313" key="1">
    <source>
        <dbReference type="EMBL" id="CAG6751160.1"/>
    </source>
</evidence>
<proteinExistence type="predicted"/>
<dbReference type="EMBL" id="HBUF01358725">
    <property type="protein sequence ID" value="CAG6719392.1"/>
    <property type="molecule type" value="Transcribed_RNA"/>
</dbReference>
<reference evidence="1" key="1">
    <citation type="submission" date="2021-05" db="EMBL/GenBank/DDBJ databases">
        <authorList>
            <person name="Alioto T."/>
            <person name="Alioto T."/>
            <person name="Gomez Garrido J."/>
        </authorList>
    </citation>
    <scope>NUCLEOTIDE SEQUENCE</scope>
</reference>
<dbReference type="EMBL" id="HBUF01529057">
    <property type="protein sequence ID" value="CAG6751160.1"/>
    <property type="molecule type" value="Transcribed_RNA"/>
</dbReference>
<dbReference type="EMBL" id="HBUF01330022">
    <property type="protein sequence ID" value="CAG6696814.1"/>
    <property type="molecule type" value="Transcribed_RNA"/>
</dbReference>
<sequence>MRWLSVQTRRCVSRVVPTATLQCGTFTTRPWSVSSKVTLMVHRALTSPLMVPSYGPADWTIRCAPGISEKVVNYSSTTSPHKSSPWDIVRLGNGSPWEWRTLTWRCCTRSNPTSTSCTCTSRACSACGLRPAGNGLCLRAKIIC</sequence>
<accession>A0A8D8ZP35</accession>
<dbReference type="EMBL" id="HBUF01529054">
    <property type="protein sequence ID" value="CAG6751151.1"/>
    <property type="molecule type" value="Transcribed_RNA"/>
</dbReference>
<organism evidence="1">
    <name type="scientific">Cacopsylla melanoneura</name>
    <dbReference type="NCBI Taxonomy" id="428564"/>
    <lineage>
        <taxon>Eukaryota</taxon>
        <taxon>Metazoa</taxon>
        <taxon>Ecdysozoa</taxon>
        <taxon>Arthropoda</taxon>
        <taxon>Hexapoda</taxon>
        <taxon>Insecta</taxon>
        <taxon>Pterygota</taxon>
        <taxon>Neoptera</taxon>
        <taxon>Paraneoptera</taxon>
        <taxon>Hemiptera</taxon>
        <taxon>Sternorrhyncha</taxon>
        <taxon>Psylloidea</taxon>
        <taxon>Psyllidae</taxon>
        <taxon>Psyllinae</taxon>
        <taxon>Cacopsylla</taxon>
    </lineage>
</organism>
<dbReference type="EMBL" id="HBUF01529055">
    <property type="protein sequence ID" value="CAG6751154.1"/>
    <property type="molecule type" value="Transcribed_RNA"/>
</dbReference>
<dbReference type="EMBL" id="HBUF01330020">
    <property type="protein sequence ID" value="CAG6696810.1"/>
    <property type="molecule type" value="Transcribed_RNA"/>
</dbReference>
<dbReference type="EMBL" id="HBUF01529058">
    <property type="protein sequence ID" value="CAG6751163.1"/>
    <property type="molecule type" value="Transcribed_RNA"/>
</dbReference>
<dbReference type="EMBL" id="HBUF01358727">
    <property type="protein sequence ID" value="CAG6719396.1"/>
    <property type="molecule type" value="Transcribed_RNA"/>
</dbReference>
<dbReference type="EMBL" id="HBUF01358724">
    <property type="protein sequence ID" value="CAG6719390.1"/>
    <property type="molecule type" value="Transcribed_RNA"/>
</dbReference>